<evidence type="ECO:0000256" key="1">
    <source>
        <dbReference type="ARBA" id="ARBA00022723"/>
    </source>
</evidence>
<dbReference type="InterPro" id="IPR013083">
    <property type="entry name" value="Znf_RING/FYVE/PHD"/>
</dbReference>
<evidence type="ECO:0000313" key="6">
    <source>
        <dbReference type="Ensembl" id="ENSSSCP00015015327.1"/>
    </source>
</evidence>
<evidence type="ECO:0000256" key="4">
    <source>
        <dbReference type="PROSITE-ProRule" id="PRU00175"/>
    </source>
</evidence>
<dbReference type="Proteomes" id="UP000694726">
    <property type="component" value="Unplaced"/>
</dbReference>
<keyword evidence="1" id="KW-0479">Metal-binding</keyword>
<dbReference type="PANTHER" id="PTHR36754:SF2">
    <property type="entry name" value="E3 UBIQUITIN-PROTEIN LIGASE TRIM37"/>
    <property type="match status" value="1"/>
</dbReference>
<keyword evidence="3" id="KW-0862">Zinc</keyword>
<feature type="domain" description="RING-type" evidence="5">
    <location>
        <begin position="12"/>
        <end position="52"/>
    </location>
</feature>
<dbReference type="Gene3D" id="3.30.40.10">
    <property type="entry name" value="Zinc/RING finger domain, C3HC4 (zinc finger)"/>
    <property type="match status" value="1"/>
</dbReference>
<organism evidence="6 7">
    <name type="scientific">Sus scrofa</name>
    <name type="common">Pig</name>
    <dbReference type="NCBI Taxonomy" id="9823"/>
    <lineage>
        <taxon>Eukaryota</taxon>
        <taxon>Metazoa</taxon>
        <taxon>Chordata</taxon>
        <taxon>Craniata</taxon>
        <taxon>Vertebrata</taxon>
        <taxon>Euteleostomi</taxon>
        <taxon>Mammalia</taxon>
        <taxon>Eutheria</taxon>
        <taxon>Laurasiatheria</taxon>
        <taxon>Artiodactyla</taxon>
        <taxon>Suina</taxon>
        <taxon>Suidae</taxon>
        <taxon>Sus</taxon>
    </lineage>
</organism>
<reference evidence="6" key="1">
    <citation type="submission" date="2025-08" db="UniProtKB">
        <authorList>
            <consortium name="Ensembl"/>
        </authorList>
    </citation>
    <scope>IDENTIFICATION</scope>
</reference>
<dbReference type="SUPFAM" id="SSF57850">
    <property type="entry name" value="RING/U-box"/>
    <property type="match status" value="1"/>
</dbReference>
<dbReference type="AlphaFoldDB" id="A0A8D0NAC8"/>
<evidence type="ECO:0000259" key="5">
    <source>
        <dbReference type="PROSITE" id="PS50089"/>
    </source>
</evidence>
<keyword evidence="2 4" id="KW-0863">Zinc-finger</keyword>
<dbReference type="PROSITE" id="PS50089">
    <property type="entry name" value="ZF_RING_2"/>
    <property type="match status" value="1"/>
</dbReference>
<proteinExistence type="predicted"/>
<dbReference type="PANTHER" id="PTHR36754">
    <property type="entry name" value="E3 UBIQUITIN-PROTEIN LIGASE TRIM37"/>
    <property type="match status" value="1"/>
</dbReference>
<dbReference type="GO" id="GO:0008270">
    <property type="term" value="F:zinc ion binding"/>
    <property type="evidence" value="ECO:0007669"/>
    <property type="project" value="UniProtKB-KW"/>
</dbReference>
<evidence type="ECO:0000256" key="2">
    <source>
        <dbReference type="ARBA" id="ARBA00022771"/>
    </source>
</evidence>
<dbReference type="Ensembl" id="ENSSSCT00015038620.1">
    <property type="protein sequence ID" value="ENSSSCP00015015327.1"/>
    <property type="gene ID" value="ENSSSCG00015029135.1"/>
</dbReference>
<name>A0A8D0NAC8_PIG</name>
<dbReference type="CDD" id="cd16619">
    <property type="entry name" value="mRING-HC-C4C4_TRIM37_C-VIII"/>
    <property type="match status" value="1"/>
</dbReference>
<evidence type="ECO:0000256" key="3">
    <source>
        <dbReference type="ARBA" id="ARBA00022833"/>
    </source>
</evidence>
<accession>A0A8D0NAC8</accession>
<evidence type="ECO:0000313" key="7">
    <source>
        <dbReference type="Proteomes" id="UP000694726"/>
    </source>
</evidence>
<dbReference type="InterPro" id="IPR001841">
    <property type="entry name" value="Znf_RING"/>
</dbReference>
<protein>
    <recommendedName>
        <fullName evidence="5">RING-type domain-containing protein</fullName>
    </recommendedName>
</protein>
<sequence>MDVPSIAEVFRCFICMEKLRDARLCPHCSKLCCFSCIRRWLTEQRAQCPHCRAPLQLRELVNCRWAEEVTQQLDTLQLCSLTKHEENEKDKYVVSFFVQVFHKFCRMLFCFSFFRATLWAYGSSRLGGESELQLLAYTTATTTWDPSHICNLHHSSGHHQFLTHCARPGVKPTSHEY</sequence>
<dbReference type="InterPro" id="IPR053003">
    <property type="entry name" value="TRIM_RBCC_E3_ubiq-ligases"/>
</dbReference>